<dbReference type="InterPro" id="IPR001713">
    <property type="entry name" value="Prot_inh_stefin"/>
</dbReference>
<keyword evidence="5" id="KW-0789">Thiol protease inhibitor</keyword>
<dbReference type="GO" id="GO:0004869">
    <property type="term" value="F:cysteine-type endopeptidase inhibitor activity"/>
    <property type="evidence" value="ECO:0007669"/>
    <property type="project" value="UniProtKB-KW"/>
</dbReference>
<evidence type="ECO:0000259" key="6">
    <source>
        <dbReference type="SMART" id="SM00043"/>
    </source>
</evidence>
<evidence type="ECO:0000256" key="4">
    <source>
        <dbReference type="ARBA" id="ARBA00022690"/>
    </source>
</evidence>
<dbReference type="InterPro" id="IPR018073">
    <property type="entry name" value="Prot_inh_cystat_CS"/>
</dbReference>
<dbReference type="RefSeq" id="XP_030059834.1">
    <property type="nucleotide sequence ID" value="XM_030203974.1"/>
</dbReference>
<dbReference type="InterPro" id="IPR000010">
    <property type="entry name" value="Cystatin_dom"/>
</dbReference>
<reference evidence="8" key="1">
    <citation type="submission" date="2025-08" db="UniProtKB">
        <authorList>
            <consortium name="RefSeq"/>
        </authorList>
    </citation>
    <scope>IDENTIFICATION</scope>
</reference>
<keyword evidence="7" id="KW-1185">Reference proteome</keyword>
<dbReference type="GeneID" id="115470637"/>
<dbReference type="SUPFAM" id="SSF54403">
    <property type="entry name" value="Cystatin/monellin"/>
    <property type="match status" value="1"/>
</dbReference>
<dbReference type="AlphaFoldDB" id="A0A6P7YAG5"/>
<gene>
    <name evidence="8" type="primary">CSTA</name>
</gene>
<evidence type="ECO:0000256" key="1">
    <source>
        <dbReference type="ARBA" id="ARBA00004496"/>
    </source>
</evidence>
<dbReference type="OrthoDB" id="2429551at2759"/>
<name>A0A6P7YAG5_9AMPH</name>
<comment type="similarity">
    <text evidence="2">Belongs to the cystatin family.</text>
</comment>
<dbReference type="FunFam" id="3.10.450.10:FF:000001">
    <property type="entry name" value="Cystatin-A"/>
    <property type="match status" value="1"/>
</dbReference>
<dbReference type="SMART" id="SM00043">
    <property type="entry name" value="CY"/>
    <property type="match status" value="1"/>
</dbReference>
<keyword evidence="3" id="KW-0963">Cytoplasm</keyword>
<protein>
    <submittedName>
        <fullName evidence="8">Cystatin-A isoform X2</fullName>
    </submittedName>
</protein>
<evidence type="ECO:0000313" key="7">
    <source>
        <dbReference type="Proteomes" id="UP000515156"/>
    </source>
</evidence>
<dbReference type="PANTHER" id="PTHR11414">
    <property type="entry name" value="CYSTATIN FAMILY MEMBER"/>
    <property type="match status" value="1"/>
</dbReference>
<accession>A0A6P7YAG5</accession>
<evidence type="ECO:0000256" key="2">
    <source>
        <dbReference type="ARBA" id="ARBA00009403"/>
    </source>
</evidence>
<evidence type="ECO:0000256" key="5">
    <source>
        <dbReference type="ARBA" id="ARBA00022704"/>
    </source>
</evidence>
<evidence type="ECO:0000256" key="3">
    <source>
        <dbReference type="ARBA" id="ARBA00022490"/>
    </source>
</evidence>
<dbReference type="CTD" id="1475"/>
<dbReference type="InterPro" id="IPR046350">
    <property type="entry name" value="Cystatin_sf"/>
</dbReference>
<comment type="subcellular location">
    <subcellularLocation>
        <location evidence="1">Cytoplasm</location>
    </subcellularLocation>
</comment>
<dbReference type="GO" id="GO:0005829">
    <property type="term" value="C:cytosol"/>
    <property type="evidence" value="ECO:0007669"/>
    <property type="project" value="TreeGrafter"/>
</dbReference>
<keyword evidence="4" id="KW-0646">Protease inhibitor</keyword>
<proteinExistence type="inferred from homology"/>
<dbReference type="CDD" id="cd00042">
    <property type="entry name" value="CY"/>
    <property type="match status" value="1"/>
</dbReference>
<evidence type="ECO:0000313" key="8">
    <source>
        <dbReference type="RefSeq" id="XP_030059834.1"/>
    </source>
</evidence>
<dbReference type="PRINTS" id="PR00295">
    <property type="entry name" value="STEFINA"/>
</dbReference>
<dbReference type="Proteomes" id="UP000515156">
    <property type="component" value="Chromosome 5"/>
</dbReference>
<organism evidence="7 8">
    <name type="scientific">Microcaecilia unicolor</name>
    <dbReference type="NCBI Taxonomy" id="1415580"/>
    <lineage>
        <taxon>Eukaryota</taxon>
        <taxon>Metazoa</taxon>
        <taxon>Chordata</taxon>
        <taxon>Craniata</taxon>
        <taxon>Vertebrata</taxon>
        <taxon>Euteleostomi</taxon>
        <taxon>Amphibia</taxon>
        <taxon>Gymnophiona</taxon>
        <taxon>Siphonopidae</taxon>
        <taxon>Microcaecilia</taxon>
    </lineage>
</organism>
<dbReference type="PANTHER" id="PTHR11414:SF21">
    <property type="entry name" value="CYSTATIN 14A, TANDEM DUPLICATE 1-RELATED"/>
    <property type="match status" value="1"/>
</dbReference>
<sequence length="97" mass="10853">MLLGGTGAVRPATPEIQALVDQIKPEYEAKTGKCPPKFKAVEYKSQVVAGTNYFVKVDTGDEFVHVRIFQSLSHDGKKLSLDSYQTNKTQHDEICYF</sequence>
<dbReference type="Gene3D" id="3.10.450.10">
    <property type="match status" value="1"/>
</dbReference>
<dbReference type="PROSITE" id="PS00287">
    <property type="entry name" value="CYSTATIN"/>
    <property type="match status" value="1"/>
</dbReference>
<feature type="domain" description="Cystatin" evidence="6">
    <location>
        <begin position="1"/>
        <end position="97"/>
    </location>
</feature>
<dbReference type="Pfam" id="PF00031">
    <property type="entry name" value="Cystatin"/>
    <property type="match status" value="1"/>
</dbReference>